<evidence type="ECO:0000259" key="6">
    <source>
        <dbReference type="PROSITE" id="PS50977"/>
    </source>
</evidence>
<organism evidence="7 8">
    <name type="scientific">Amycolatopsis xylanica</name>
    <dbReference type="NCBI Taxonomy" id="589385"/>
    <lineage>
        <taxon>Bacteria</taxon>
        <taxon>Bacillati</taxon>
        <taxon>Actinomycetota</taxon>
        <taxon>Actinomycetes</taxon>
        <taxon>Pseudonocardiales</taxon>
        <taxon>Pseudonocardiaceae</taxon>
        <taxon>Amycolatopsis</taxon>
    </lineage>
</organism>
<keyword evidence="1" id="KW-0678">Repressor</keyword>
<keyword evidence="8" id="KW-1185">Reference proteome</keyword>
<evidence type="ECO:0000256" key="1">
    <source>
        <dbReference type="ARBA" id="ARBA00022491"/>
    </source>
</evidence>
<proteinExistence type="predicted"/>
<keyword evidence="4" id="KW-0804">Transcription</keyword>
<name>A0A1H2TGN9_9PSEU</name>
<evidence type="ECO:0000313" key="8">
    <source>
        <dbReference type="Proteomes" id="UP000199515"/>
    </source>
</evidence>
<dbReference type="PRINTS" id="PR00455">
    <property type="entry name" value="HTHTETR"/>
</dbReference>
<dbReference type="PROSITE" id="PS01081">
    <property type="entry name" value="HTH_TETR_1"/>
    <property type="match status" value="1"/>
</dbReference>
<evidence type="ECO:0000256" key="4">
    <source>
        <dbReference type="ARBA" id="ARBA00023163"/>
    </source>
</evidence>
<gene>
    <name evidence="7" type="ORF">SAMN05421504_101542</name>
</gene>
<dbReference type="InterPro" id="IPR001647">
    <property type="entry name" value="HTH_TetR"/>
</dbReference>
<dbReference type="PROSITE" id="PS50977">
    <property type="entry name" value="HTH_TETR_2"/>
    <property type="match status" value="1"/>
</dbReference>
<keyword evidence="2" id="KW-0805">Transcription regulation</keyword>
<feature type="DNA-binding region" description="H-T-H motif" evidence="5">
    <location>
        <begin position="34"/>
        <end position="53"/>
    </location>
</feature>
<evidence type="ECO:0000313" key="7">
    <source>
        <dbReference type="EMBL" id="SDW42444.1"/>
    </source>
</evidence>
<dbReference type="InterPro" id="IPR036271">
    <property type="entry name" value="Tet_transcr_reg_TetR-rel_C_sf"/>
</dbReference>
<dbReference type="GO" id="GO:0003700">
    <property type="term" value="F:DNA-binding transcription factor activity"/>
    <property type="evidence" value="ECO:0007669"/>
    <property type="project" value="TreeGrafter"/>
</dbReference>
<dbReference type="InterPro" id="IPR039538">
    <property type="entry name" value="BetI_C"/>
</dbReference>
<dbReference type="OrthoDB" id="7505659at2"/>
<dbReference type="AlphaFoldDB" id="A0A1H2TGN9"/>
<dbReference type="Gene3D" id="1.10.357.10">
    <property type="entry name" value="Tetracycline Repressor, domain 2"/>
    <property type="match status" value="1"/>
</dbReference>
<dbReference type="PANTHER" id="PTHR30055:SF234">
    <property type="entry name" value="HTH-TYPE TRANSCRIPTIONAL REGULATOR BETI"/>
    <property type="match status" value="1"/>
</dbReference>
<dbReference type="GO" id="GO:0000976">
    <property type="term" value="F:transcription cis-regulatory region binding"/>
    <property type="evidence" value="ECO:0007669"/>
    <property type="project" value="TreeGrafter"/>
</dbReference>
<dbReference type="InterPro" id="IPR050109">
    <property type="entry name" value="HTH-type_TetR-like_transc_reg"/>
</dbReference>
<dbReference type="PANTHER" id="PTHR30055">
    <property type="entry name" value="HTH-TYPE TRANSCRIPTIONAL REGULATOR RUTR"/>
    <property type="match status" value="1"/>
</dbReference>
<dbReference type="InterPro" id="IPR009057">
    <property type="entry name" value="Homeodomain-like_sf"/>
</dbReference>
<sequence>MGARGPYAPGVARREELIRAALQVFATRGYEAVSLRELAAQVGISHTGLRHHFASKEELLMAVLRYRDEQALEPEKAEGVTGMDWLRASEQVVAHNVRQPHLVQLFATLSTAASEPSHPAHAYFVKRYAQGREIAAKHVRAAQEAGQIGADVDPELVSQLFLATMDGLQIQWLLDPEAVDMTAAYGQFLSRFIDALTATVPAS</sequence>
<reference evidence="7 8" key="1">
    <citation type="submission" date="2016-10" db="EMBL/GenBank/DDBJ databases">
        <authorList>
            <person name="de Groot N.N."/>
        </authorList>
    </citation>
    <scope>NUCLEOTIDE SEQUENCE [LARGE SCALE GENOMIC DNA]</scope>
    <source>
        <strain evidence="7 8">CPCC 202699</strain>
    </source>
</reference>
<evidence type="ECO:0000256" key="2">
    <source>
        <dbReference type="ARBA" id="ARBA00023015"/>
    </source>
</evidence>
<dbReference type="SUPFAM" id="SSF46689">
    <property type="entry name" value="Homeodomain-like"/>
    <property type="match status" value="1"/>
</dbReference>
<evidence type="ECO:0000256" key="3">
    <source>
        <dbReference type="ARBA" id="ARBA00023125"/>
    </source>
</evidence>
<dbReference type="EMBL" id="FNON01000001">
    <property type="protein sequence ID" value="SDW42444.1"/>
    <property type="molecule type" value="Genomic_DNA"/>
</dbReference>
<keyword evidence="3 5" id="KW-0238">DNA-binding</keyword>
<dbReference type="InterPro" id="IPR023772">
    <property type="entry name" value="DNA-bd_HTH_TetR-type_CS"/>
</dbReference>
<dbReference type="Pfam" id="PF00440">
    <property type="entry name" value="TetR_N"/>
    <property type="match status" value="1"/>
</dbReference>
<dbReference type="RefSeq" id="WP_091286111.1">
    <property type="nucleotide sequence ID" value="NZ_FNON01000001.1"/>
</dbReference>
<accession>A0A1H2TGN9</accession>
<evidence type="ECO:0000256" key="5">
    <source>
        <dbReference type="PROSITE-ProRule" id="PRU00335"/>
    </source>
</evidence>
<dbReference type="STRING" id="589385.SAMN05421504_101542"/>
<dbReference type="Proteomes" id="UP000199515">
    <property type="component" value="Unassembled WGS sequence"/>
</dbReference>
<dbReference type="Pfam" id="PF13977">
    <property type="entry name" value="TetR_C_6"/>
    <property type="match status" value="1"/>
</dbReference>
<dbReference type="SUPFAM" id="SSF48498">
    <property type="entry name" value="Tetracyclin repressor-like, C-terminal domain"/>
    <property type="match status" value="1"/>
</dbReference>
<feature type="domain" description="HTH tetR-type" evidence="6">
    <location>
        <begin position="11"/>
        <end position="71"/>
    </location>
</feature>
<protein>
    <submittedName>
        <fullName evidence="7">DNA-binding transcriptional regulator, AcrR family</fullName>
    </submittedName>
</protein>